<dbReference type="InterPro" id="IPR026968">
    <property type="entry name" value="PcaD/CatD"/>
</dbReference>
<dbReference type="GO" id="GO:0016020">
    <property type="term" value="C:membrane"/>
    <property type="evidence" value="ECO:0007669"/>
    <property type="project" value="TreeGrafter"/>
</dbReference>
<gene>
    <name evidence="3" type="primary">pcaD</name>
    <name evidence="3" type="ORF">FJM51_15135</name>
</gene>
<dbReference type="InterPro" id="IPR000073">
    <property type="entry name" value="AB_hydrolase_1"/>
</dbReference>
<dbReference type="SUPFAM" id="SSF53474">
    <property type="entry name" value="alpha/beta-Hydrolases"/>
    <property type="match status" value="1"/>
</dbReference>
<dbReference type="NCBIfam" id="TIGR02427">
    <property type="entry name" value="protocat_pcaD"/>
    <property type="match status" value="1"/>
</dbReference>
<sequence>MKMAEINGLTVHYTDEGAADGPAVVFANSLGTDLRVWDAVVPLLPRGLRVIRYDKRGHGLTDAPNGDYYMGDLVADAAGLIGHLGLRDVLFVGLSIGGVIAQGLAAERPDLVRGIVLSNTAPKIGTDTMWKERIATIRAGGIAALADPVLERWFSKKFRAERATEFAGWRHMLTRTPAGGYIGCCAALAETDLRDSTAGLRLPALVIAGSEDGSTPPDLVREMAESIEGARFELIRGAGHIPCVEAPETVARLIGDFAKEIGLV</sequence>
<dbReference type="EMBL" id="VFRP01000016">
    <property type="protein sequence ID" value="TPE49216.1"/>
    <property type="molecule type" value="Genomic_DNA"/>
</dbReference>
<dbReference type="Proteomes" id="UP000319255">
    <property type="component" value="Unassembled WGS sequence"/>
</dbReference>
<comment type="caution">
    <text evidence="3">The sequence shown here is derived from an EMBL/GenBank/DDBJ whole genome shotgun (WGS) entry which is preliminary data.</text>
</comment>
<dbReference type="EC" id="3.1.1.24" evidence="3"/>
<evidence type="ECO:0000256" key="1">
    <source>
        <dbReference type="ARBA" id="ARBA00022801"/>
    </source>
</evidence>
<dbReference type="GO" id="GO:0047570">
    <property type="term" value="F:3-oxoadipate enol-lactonase activity"/>
    <property type="evidence" value="ECO:0007669"/>
    <property type="project" value="UniProtKB-EC"/>
</dbReference>
<dbReference type="PANTHER" id="PTHR43798:SF31">
    <property type="entry name" value="AB HYDROLASE SUPERFAMILY PROTEIN YCLE"/>
    <property type="match status" value="1"/>
</dbReference>
<dbReference type="InterPro" id="IPR029058">
    <property type="entry name" value="AB_hydrolase_fold"/>
</dbReference>
<organism evidence="3 4">
    <name type="scientific">Amaricoccus solimangrovi</name>
    <dbReference type="NCBI Taxonomy" id="2589815"/>
    <lineage>
        <taxon>Bacteria</taxon>
        <taxon>Pseudomonadati</taxon>
        <taxon>Pseudomonadota</taxon>
        <taxon>Alphaproteobacteria</taxon>
        <taxon>Rhodobacterales</taxon>
        <taxon>Paracoccaceae</taxon>
        <taxon>Amaricoccus</taxon>
    </lineage>
</organism>
<dbReference type="Gene3D" id="3.40.50.1820">
    <property type="entry name" value="alpha/beta hydrolase"/>
    <property type="match status" value="1"/>
</dbReference>
<dbReference type="PRINTS" id="PR00111">
    <property type="entry name" value="ABHYDROLASE"/>
</dbReference>
<keyword evidence="4" id="KW-1185">Reference proteome</keyword>
<evidence type="ECO:0000313" key="3">
    <source>
        <dbReference type="EMBL" id="TPE49216.1"/>
    </source>
</evidence>
<evidence type="ECO:0000259" key="2">
    <source>
        <dbReference type="Pfam" id="PF12697"/>
    </source>
</evidence>
<dbReference type="InterPro" id="IPR050266">
    <property type="entry name" value="AB_hydrolase_sf"/>
</dbReference>
<protein>
    <submittedName>
        <fullName evidence="3">3-oxoadipate enol-lactonase</fullName>
        <ecNumber evidence="3">3.1.1.24</ecNumber>
    </submittedName>
</protein>
<feature type="domain" description="AB hydrolase-1" evidence="2">
    <location>
        <begin position="24"/>
        <end position="252"/>
    </location>
</feature>
<keyword evidence="1 3" id="KW-0378">Hydrolase</keyword>
<accession>A0A501WTQ4</accession>
<proteinExistence type="predicted"/>
<dbReference type="GO" id="GO:0042952">
    <property type="term" value="P:beta-ketoadipate pathway"/>
    <property type="evidence" value="ECO:0007669"/>
    <property type="project" value="InterPro"/>
</dbReference>
<dbReference type="AlphaFoldDB" id="A0A501WTQ4"/>
<name>A0A501WTQ4_9RHOB</name>
<dbReference type="OrthoDB" id="9793083at2"/>
<evidence type="ECO:0000313" key="4">
    <source>
        <dbReference type="Proteomes" id="UP000319255"/>
    </source>
</evidence>
<reference evidence="3 4" key="1">
    <citation type="submission" date="2019-06" db="EMBL/GenBank/DDBJ databases">
        <title>A novel bacterium of genus Amaricoccus, isolated from marine sediment.</title>
        <authorList>
            <person name="Huang H."/>
            <person name="Mo K."/>
            <person name="Hu Y."/>
        </authorList>
    </citation>
    <scope>NUCLEOTIDE SEQUENCE [LARGE SCALE GENOMIC DNA]</scope>
    <source>
        <strain evidence="3 4">HB172011</strain>
    </source>
</reference>
<dbReference type="PANTHER" id="PTHR43798">
    <property type="entry name" value="MONOACYLGLYCEROL LIPASE"/>
    <property type="match status" value="1"/>
</dbReference>
<dbReference type="Pfam" id="PF12697">
    <property type="entry name" value="Abhydrolase_6"/>
    <property type="match status" value="1"/>
</dbReference>
<dbReference type="RefSeq" id="WP_140454981.1">
    <property type="nucleotide sequence ID" value="NZ_VFRP01000016.1"/>
</dbReference>